<dbReference type="Proteomes" id="UP000243629">
    <property type="component" value="Unassembled WGS sequence"/>
</dbReference>
<dbReference type="PANTHER" id="PTHR42935:SF1">
    <property type="entry name" value="SLR0930 PROTEIN"/>
    <property type="match status" value="1"/>
</dbReference>
<evidence type="ECO:0000313" key="1">
    <source>
        <dbReference type="EMBL" id="SFM60788.1"/>
    </source>
</evidence>
<dbReference type="OrthoDB" id="9812140at2"/>
<reference evidence="2" key="1">
    <citation type="submission" date="2016-10" db="EMBL/GenBank/DDBJ databases">
        <authorList>
            <person name="Varghese N."/>
            <person name="Submissions S."/>
        </authorList>
    </citation>
    <scope>NUCLEOTIDE SEQUENCE [LARGE SCALE GENOMIC DNA]</scope>
    <source>
        <strain evidence="2">DSM 24213</strain>
    </source>
</reference>
<dbReference type="PANTHER" id="PTHR42935">
    <property type="entry name" value="SLR0930 PROTEIN"/>
    <property type="match status" value="1"/>
</dbReference>
<gene>
    <name evidence="1" type="ORF">SAMN05216217_10960</name>
</gene>
<organism evidence="1 2">
    <name type="scientific">Halopseudomonas yangmingensis</name>
    <dbReference type="NCBI Taxonomy" id="1720063"/>
    <lineage>
        <taxon>Bacteria</taxon>
        <taxon>Pseudomonadati</taxon>
        <taxon>Pseudomonadota</taxon>
        <taxon>Gammaproteobacteria</taxon>
        <taxon>Pseudomonadales</taxon>
        <taxon>Pseudomonadaceae</taxon>
        <taxon>Halopseudomonas</taxon>
    </lineage>
</organism>
<dbReference type="SUPFAM" id="SSF52540">
    <property type="entry name" value="P-loop containing nucleoside triphosphate hydrolases"/>
    <property type="match status" value="1"/>
</dbReference>
<name>A0A1I4S8G7_9GAMM</name>
<dbReference type="AlphaFoldDB" id="A0A1I4S8G7"/>
<evidence type="ECO:0000313" key="2">
    <source>
        <dbReference type="Proteomes" id="UP000243629"/>
    </source>
</evidence>
<dbReference type="EMBL" id="FOUI01000009">
    <property type="protein sequence ID" value="SFM60788.1"/>
    <property type="molecule type" value="Genomic_DNA"/>
</dbReference>
<protein>
    <submittedName>
        <fullName evidence="1">Uncharacterized protein</fullName>
    </submittedName>
</protein>
<proteinExistence type="predicted"/>
<dbReference type="Pfam" id="PF05673">
    <property type="entry name" value="DUF815"/>
    <property type="match status" value="1"/>
</dbReference>
<dbReference type="RefSeq" id="WP_093476085.1">
    <property type="nucleotide sequence ID" value="NZ_FOUI01000009.1"/>
</dbReference>
<dbReference type="InterPro" id="IPR027417">
    <property type="entry name" value="P-loop_NTPase"/>
</dbReference>
<sequence>MSATLVEQLLDSLQEAVAGQGKQDQIDWQRVFAARWESSGRAGQLRPLHLRLDTQLQDLVGIDRQKQLLELNTAQFVAGFPANDALLWGARGTGKSSVVRALLAAHATRGLRLIEVDRGELLNLPQLVARIRDLPWRFLLFCDDLAFEADDQTYKSLKTLLDGSVEAGADNLLIYATSNRRHLLPEMRSDNQAASMVDGELHPGEAIEEKISLSDRFGLWVSFYPFAQDHYLQVVRHWLGRIAADAGLCWEWSVELEQQALRWATARGNRNGRCARQFARDWVGRQLLNGAAI</sequence>
<dbReference type="Gene3D" id="3.40.50.300">
    <property type="entry name" value="P-loop containing nucleotide triphosphate hydrolases"/>
    <property type="match status" value="1"/>
</dbReference>
<dbReference type="STRING" id="1720063.SAMN05216217_10960"/>
<dbReference type="InterPro" id="IPR008533">
    <property type="entry name" value="DUF815"/>
</dbReference>
<keyword evidence="2" id="KW-1185">Reference proteome</keyword>
<accession>A0A1I4S8G7</accession>